<accession>A0A423SHG1</accession>
<dbReference type="PANTHER" id="PTHR45640">
    <property type="entry name" value="HEAT SHOCK PROTEIN HSP-12.2-RELATED"/>
    <property type="match status" value="1"/>
</dbReference>
<dbReference type="GO" id="GO:0005634">
    <property type="term" value="C:nucleus"/>
    <property type="evidence" value="ECO:0007669"/>
    <property type="project" value="TreeGrafter"/>
</dbReference>
<dbReference type="Pfam" id="PF00011">
    <property type="entry name" value="HSP20"/>
    <property type="match status" value="1"/>
</dbReference>
<organism evidence="5 6">
    <name type="scientific">Penaeus vannamei</name>
    <name type="common">Whiteleg shrimp</name>
    <name type="synonym">Litopenaeus vannamei</name>
    <dbReference type="NCBI Taxonomy" id="6689"/>
    <lineage>
        <taxon>Eukaryota</taxon>
        <taxon>Metazoa</taxon>
        <taxon>Ecdysozoa</taxon>
        <taxon>Arthropoda</taxon>
        <taxon>Crustacea</taxon>
        <taxon>Multicrustacea</taxon>
        <taxon>Malacostraca</taxon>
        <taxon>Eumalacostraca</taxon>
        <taxon>Eucarida</taxon>
        <taxon>Decapoda</taxon>
        <taxon>Dendrobranchiata</taxon>
        <taxon>Penaeoidea</taxon>
        <taxon>Penaeidae</taxon>
        <taxon>Penaeus</taxon>
    </lineage>
</organism>
<feature type="compositionally biased region" description="Low complexity" evidence="3">
    <location>
        <begin position="342"/>
        <end position="355"/>
    </location>
</feature>
<dbReference type="InterPro" id="IPR002068">
    <property type="entry name" value="A-crystallin/Hsp20_dom"/>
</dbReference>
<gene>
    <name evidence="5" type="ORF">C7M84_018515</name>
</gene>
<keyword evidence="6" id="KW-1185">Reference proteome</keyword>
<evidence type="ECO:0000256" key="2">
    <source>
        <dbReference type="RuleBase" id="RU003616"/>
    </source>
</evidence>
<dbReference type="CDD" id="cd06526">
    <property type="entry name" value="metazoan_ACD"/>
    <property type="match status" value="1"/>
</dbReference>
<dbReference type="InterPro" id="IPR008978">
    <property type="entry name" value="HSP20-like_chaperone"/>
</dbReference>
<dbReference type="Gene3D" id="2.60.40.790">
    <property type="match status" value="1"/>
</dbReference>
<comment type="similarity">
    <text evidence="1 2">Belongs to the small heat shock protein (HSP20) family.</text>
</comment>
<feature type="domain" description="SHSP" evidence="4">
    <location>
        <begin position="94"/>
        <end position="204"/>
    </location>
</feature>
<dbReference type="EMBL" id="QCYY01003415">
    <property type="protein sequence ID" value="ROT63593.1"/>
    <property type="molecule type" value="Genomic_DNA"/>
</dbReference>
<dbReference type="PANTHER" id="PTHR45640:SF26">
    <property type="entry name" value="RE23625P"/>
    <property type="match status" value="1"/>
</dbReference>
<proteinExistence type="inferred from homology"/>
<dbReference type="GO" id="GO:0042026">
    <property type="term" value="P:protein refolding"/>
    <property type="evidence" value="ECO:0007669"/>
    <property type="project" value="TreeGrafter"/>
</dbReference>
<dbReference type="PROSITE" id="PS01031">
    <property type="entry name" value="SHSP"/>
    <property type="match status" value="1"/>
</dbReference>
<evidence type="ECO:0000256" key="3">
    <source>
        <dbReference type="SAM" id="MobiDB-lite"/>
    </source>
</evidence>
<protein>
    <submittedName>
        <fullName evidence="5">Heat shock protein 21</fullName>
    </submittedName>
</protein>
<dbReference type="GO" id="GO:0009408">
    <property type="term" value="P:response to heat"/>
    <property type="evidence" value="ECO:0007669"/>
    <property type="project" value="TreeGrafter"/>
</dbReference>
<evidence type="ECO:0000256" key="1">
    <source>
        <dbReference type="PROSITE-ProRule" id="PRU00285"/>
    </source>
</evidence>
<feature type="region of interest" description="Disordered" evidence="3">
    <location>
        <begin position="246"/>
        <end position="267"/>
    </location>
</feature>
<feature type="compositionally biased region" description="Polar residues" evidence="3">
    <location>
        <begin position="358"/>
        <end position="388"/>
    </location>
</feature>
<evidence type="ECO:0000259" key="4">
    <source>
        <dbReference type="PROSITE" id="PS01031"/>
    </source>
</evidence>
<dbReference type="AlphaFoldDB" id="A0A423SHG1"/>
<feature type="region of interest" description="Disordered" evidence="3">
    <location>
        <begin position="342"/>
        <end position="446"/>
    </location>
</feature>
<feature type="compositionally biased region" description="Basic and acidic residues" evidence="3">
    <location>
        <begin position="249"/>
        <end position="258"/>
    </location>
</feature>
<reference evidence="5 6" key="1">
    <citation type="submission" date="2018-04" db="EMBL/GenBank/DDBJ databases">
        <authorList>
            <person name="Zhang X."/>
            <person name="Yuan J."/>
            <person name="Li F."/>
            <person name="Xiang J."/>
        </authorList>
    </citation>
    <scope>NUCLEOTIDE SEQUENCE [LARGE SCALE GENOMIC DNA]</scope>
    <source>
        <tissue evidence="5">Muscle</tissue>
    </source>
</reference>
<evidence type="ECO:0000313" key="5">
    <source>
        <dbReference type="EMBL" id="ROT63593.1"/>
    </source>
</evidence>
<sequence length="468" mass="51037">MAPVQNEVKAPSSEVKCCRCGGSKGSWDMFLPITQRGSFFQDSFFSNMQQHFDAAVRQVLDQWSGSDLRITDRTEDANIRHGDVLGRYRRLRSVDLKEENQAVTVTSDDTSHKVVLDVHEFLGGDVRVKVVGERELQVEGRVDRKEEGSPCVTSHTFRRRFSLPRLTDMTAITSAMSSDGVLTITVPKLENEDQKTTIIPIKVEETQKNSQANASMTSGAQGTHKQEFKCEHCSREVVCNKEGVGETSLRSRDLREENQAVTSSEDERQHKFVLDVKDFSDGGEISVKAVSDWWSKAARRSRETGRGVLSGSFGASSFLETSSWMASPQSCLQTVCSPSRLLRSSRGSKSGNGISTPPKASSQVNSTPCPEGLSSSNQKGDSQQNTTAIPVKVQETGGLSERPTSSHSKTSTGVGDEDASARSSSLAAKGRGDADEGEQKEEDLYKLKGNGAKFPIKINGSVINNNSL</sequence>
<dbReference type="Proteomes" id="UP000283509">
    <property type="component" value="Unassembled WGS sequence"/>
</dbReference>
<name>A0A423SHG1_PENVA</name>
<dbReference type="GO" id="GO:0005737">
    <property type="term" value="C:cytoplasm"/>
    <property type="evidence" value="ECO:0007669"/>
    <property type="project" value="TreeGrafter"/>
</dbReference>
<feature type="compositionally biased region" description="Polar residues" evidence="3">
    <location>
        <begin position="402"/>
        <end position="413"/>
    </location>
</feature>
<reference evidence="5 6" key="2">
    <citation type="submission" date="2019-01" db="EMBL/GenBank/DDBJ databases">
        <title>The decoding of complex shrimp genome reveals the adaptation for benthos swimmer, frequently molting mechanism and breeding impact on genome.</title>
        <authorList>
            <person name="Sun Y."/>
            <person name="Gao Y."/>
            <person name="Yu Y."/>
        </authorList>
    </citation>
    <scope>NUCLEOTIDE SEQUENCE [LARGE SCALE GENOMIC DNA]</scope>
    <source>
        <tissue evidence="5">Muscle</tissue>
    </source>
</reference>
<dbReference type="SUPFAM" id="SSF49764">
    <property type="entry name" value="HSP20-like chaperones"/>
    <property type="match status" value="1"/>
</dbReference>
<dbReference type="OrthoDB" id="1431247at2759"/>
<comment type="caution">
    <text evidence="5">The sequence shown here is derived from an EMBL/GenBank/DDBJ whole genome shotgun (WGS) entry which is preliminary data.</text>
</comment>
<dbReference type="InterPro" id="IPR001436">
    <property type="entry name" value="Alpha-crystallin/sHSP_animal"/>
</dbReference>
<evidence type="ECO:0000313" key="6">
    <source>
        <dbReference type="Proteomes" id="UP000283509"/>
    </source>
</evidence>
<dbReference type="GO" id="GO:0051082">
    <property type="term" value="F:unfolded protein binding"/>
    <property type="evidence" value="ECO:0007669"/>
    <property type="project" value="TreeGrafter"/>
</dbReference>
<keyword evidence="5" id="KW-0346">Stress response</keyword>